<dbReference type="AlphaFoldDB" id="A0A7W3Y1B6"/>
<proteinExistence type="predicted"/>
<keyword evidence="3" id="KW-1185">Reference proteome</keyword>
<evidence type="ECO:0000256" key="1">
    <source>
        <dbReference type="SAM" id="MobiDB-lite"/>
    </source>
</evidence>
<feature type="compositionally biased region" description="Basic and acidic residues" evidence="1">
    <location>
        <begin position="222"/>
        <end position="231"/>
    </location>
</feature>
<evidence type="ECO:0000313" key="3">
    <source>
        <dbReference type="Proteomes" id="UP000538929"/>
    </source>
</evidence>
<evidence type="ECO:0000313" key="2">
    <source>
        <dbReference type="EMBL" id="MBB0244196.1"/>
    </source>
</evidence>
<comment type="caution">
    <text evidence="2">The sequence shown here is derived from an EMBL/GenBank/DDBJ whole genome shotgun (WGS) entry which is preliminary data.</text>
</comment>
<protein>
    <submittedName>
        <fullName evidence="2">Uncharacterized protein</fullName>
    </submittedName>
</protein>
<dbReference type="EMBL" id="VKHT01000191">
    <property type="protein sequence ID" value="MBB0244196.1"/>
    <property type="molecule type" value="Genomic_DNA"/>
</dbReference>
<organism evidence="2 3">
    <name type="scientific">Streptomyces alkaliphilus</name>
    <dbReference type="NCBI Taxonomy" id="1472722"/>
    <lineage>
        <taxon>Bacteria</taxon>
        <taxon>Bacillati</taxon>
        <taxon>Actinomycetota</taxon>
        <taxon>Actinomycetes</taxon>
        <taxon>Kitasatosporales</taxon>
        <taxon>Streptomycetaceae</taxon>
        <taxon>Streptomyces</taxon>
    </lineage>
</organism>
<feature type="region of interest" description="Disordered" evidence="1">
    <location>
        <begin position="209"/>
        <end position="231"/>
    </location>
</feature>
<accession>A0A7W3Y1B6</accession>
<gene>
    <name evidence="2" type="ORF">FNQ90_08770</name>
</gene>
<name>A0A7W3Y1B6_9ACTN</name>
<dbReference type="Proteomes" id="UP000538929">
    <property type="component" value="Unassembled WGS sequence"/>
</dbReference>
<reference evidence="3" key="1">
    <citation type="submission" date="2019-10" db="EMBL/GenBank/DDBJ databases">
        <title>Streptomyces sp. nov., a novel actinobacterium isolated from alkaline environment.</title>
        <authorList>
            <person name="Golinska P."/>
        </authorList>
    </citation>
    <scope>NUCLEOTIDE SEQUENCE [LARGE SCALE GENOMIC DNA]</scope>
    <source>
        <strain evidence="3">DSM 42118</strain>
    </source>
</reference>
<sequence>MSLHQLVGRALVHLATLDGSRYTVVPGSRFSLKTLGEVVAYASLSAAQLARAVADSPPDAADFAAGSPAPAYEADLFRARRSKAEPLIAEGLSNAAYHLRRCIDHCRYTSSGIVRDLKNHPEHRPPLPRLTHAQYAALDKINRGGARRYAHLRGSRSIRADDGSTVHPTPFALLEKHRLVRVDTQGASLGAQGITVTAAGKFVLEIQRPTAKPPRVPGTVATRDKPDVRRR</sequence>